<organism evidence="1">
    <name type="scientific">Mycobacterium xenopi 4042</name>
    <dbReference type="NCBI Taxonomy" id="1299334"/>
    <lineage>
        <taxon>Bacteria</taxon>
        <taxon>Bacillati</taxon>
        <taxon>Actinomycetota</taxon>
        <taxon>Actinomycetes</taxon>
        <taxon>Mycobacteriales</taxon>
        <taxon>Mycobacteriaceae</taxon>
        <taxon>Mycobacterium</taxon>
    </lineage>
</organism>
<dbReference type="AlphaFoldDB" id="X7YJB3"/>
<comment type="caution">
    <text evidence="1">The sequence shown here is derived from an EMBL/GenBank/DDBJ whole genome shotgun (WGS) entry which is preliminary data.</text>
</comment>
<name>X7YJB3_MYCXE</name>
<proteinExistence type="predicted"/>
<gene>
    <name evidence="1" type="ORF">I553_0731</name>
</gene>
<evidence type="ECO:0000313" key="1">
    <source>
        <dbReference type="EMBL" id="EUA06896.1"/>
    </source>
</evidence>
<sequence length="38" mass="4105">MSLAADVAVDHYSRSATHRKPMCVVAVSCDWGERAAGR</sequence>
<dbReference type="EMBL" id="JAOB01000093">
    <property type="protein sequence ID" value="EUA06896.1"/>
    <property type="molecule type" value="Genomic_DNA"/>
</dbReference>
<protein>
    <submittedName>
        <fullName evidence="1">Uncharacterized protein</fullName>
    </submittedName>
</protein>
<reference evidence="1" key="1">
    <citation type="submission" date="2014-01" db="EMBL/GenBank/DDBJ databases">
        <authorList>
            <person name="Brown-Elliot B."/>
            <person name="Wallace R."/>
            <person name="Lenaerts A."/>
            <person name="Ordway D."/>
            <person name="DeGroote M.A."/>
            <person name="Parker T."/>
            <person name="Sizemore C."/>
            <person name="Tallon L.J."/>
            <person name="Sadzewicz L.K."/>
            <person name="Sengamalay N."/>
            <person name="Fraser C.M."/>
            <person name="Hine E."/>
            <person name="Shefchek K.A."/>
            <person name="Das S.P."/>
            <person name="Tettelin H."/>
        </authorList>
    </citation>
    <scope>NUCLEOTIDE SEQUENCE [LARGE SCALE GENOMIC DNA]</scope>
    <source>
        <strain evidence="1">4042</strain>
    </source>
</reference>
<accession>X7YJB3</accession>